<evidence type="ECO:0000313" key="6">
    <source>
        <dbReference type="Proteomes" id="UP001652626"/>
    </source>
</evidence>
<keyword evidence="6" id="KW-1185">Reference proteome</keyword>
<organism evidence="6 7">
    <name type="scientific">Vanessa tameamea</name>
    <name type="common">Kamehameha butterfly</name>
    <dbReference type="NCBI Taxonomy" id="334116"/>
    <lineage>
        <taxon>Eukaryota</taxon>
        <taxon>Metazoa</taxon>
        <taxon>Ecdysozoa</taxon>
        <taxon>Arthropoda</taxon>
        <taxon>Hexapoda</taxon>
        <taxon>Insecta</taxon>
        <taxon>Pterygota</taxon>
        <taxon>Neoptera</taxon>
        <taxon>Endopterygota</taxon>
        <taxon>Lepidoptera</taxon>
        <taxon>Glossata</taxon>
        <taxon>Ditrysia</taxon>
        <taxon>Papilionoidea</taxon>
        <taxon>Nymphalidae</taxon>
        <taxon>Nymphalinae</taxon>
        <taxon>Vanessa</taxon>
    </lineage>
</organism>
<dbReference type="OMA" id="VEYYQFT"/>
<evidence type="ECO:0000256" key="3">
    <source>
        <dbReference type="ARBA" id="ARBA00022679"/>
    </source>
</evidence>
<name>A0A8B8IKY2_VANTA</name>
<dbReference type="InterPro" id="IPR035595">
    <property type="entry name" value="UDP_glycos_trans_CS"/>
</dbReference>
<evidence type="ECO:0000256" key="1">
    <source>
        <dbReference type="ARBA" id="ARBA00009995"/>
    </source>
</evidence>
<dbReference type="Pfam" id="PF00201">
    <property type="entry name" value="UDPGT"/>
    <property type="match status" value="1"/>
</dbReference>
<keyword evidence="5" id="KW-0472">Membrane</keyword>
<evidence type="ECO:0000256" key="4">
    <source>
        <dbReference type="RuleBase" id="RU003718"/>
    </source>
</evidence>
<dbReference type="RefSeq" id="XP_026497758.2">
    <property type="nucleotide sequence ID" value="XM_026641973.2"/>
</dbReference>
<proteinExistence type="inferred from homology"/>
<dbReference type="Proteomes" id="UP001652626">
    <property type="component" value="Chromosome 23"/>
</dbReference>
<dbReference type="GO" id="GO:0015020">
    <property type="term" value="F:glucuronosyltransferase activity"/>
    <property type="evidence" value="ECO:0007669"/>
    <property type="project" value="UniProtKB-EC"/>
</dbReference>
<feature type="chain" id="PRO_5044992666" description="UDP-glucuronosyltransferase" evidence="5">
    <location>
        <begin position="22"/>
        <end position="519"/>
    </location>
</feature>
<dbReference type="InterPro" id="IPR002213">
    <property type="entry name" value="UDP_glucos_trans"/>
</dbReference>
<gene>
    <name evidence="7" type="primary">LOC113401898</name>
</gene>
<keyword evidence="5" id="KW-1133">Transmembrane helix</keyword>
<comment type="subcellular location">
    <subcellularLocation>
        <location evidence="5">Membrane</location>
        <topology evidence="5">Single-pass membrane protein</topology>
    </subcellularLocation>
</comment>
<dbReference type="InterPro" id="IPR050271">
    <property type="entry name" value="UDP-glycosyltransferase"/>
</dbReference>
<comment type="catalytic activity">
    <reaction evidence="5">
        <text>glucuronate acceptor + UDP-alpha-D-glucuronate = acceptor beta-D-glucuronoside + UDP + H(+)</text>
        <dbReference type="Rhea" id="RHEA:21032"/>
        <dbReference type="ChEBI" id="CHEBI:15378"/>
        <dbReference type="ChEBI" id="CHEBI:58052"/>
        <dbReference type="ChEBI" id="CHEBI:58223"/>
        <dbReference type="ChEBI" id="CHEBI:132367"/>
        <dbReference type="ChEBI" id="CHEBI:132368"/>
        <dbReference type="EC" id="2.4.1.17"/>
    </reaction>
</comment>
<dbReference type="GeneID" id="113401898"/>
<dbReference type="PANTHER" id="PTHR48043">
    <property type="entry name" value="EG:EG0003.4 PROTEIN-RELATED"/>
    <property type="match status" value="1"/>
</dbReference>
<accession>A0A8B8IKY2</accession>
<feature type="signal peptide" evidence="5">
    <location>
        <begin position="1"/>
        <end position="21"/>
    </location>
</feature>
<dbReference type="Gene3D" id="3.40.50.2000">
    <property type="entry name" value="Glycogen Phosphorylase B"/>
    <property type="match status" value="2"/>
</dbReference>
<dbReference type="PANTHER" id="PTHR48043:SF159">
    <property type="entry name" value="EG:EG0003.4 PROTEIN-RELATED"/>
    <property type="match status" value="1"/>
</dbReference>
<dbReference type="AlphaFoldDB" id="A0A8B8IKY2"/>
<dbReference type="OrthoDB" id="5835829at2759"/>
<keyword evidence="2 4" id="KW-0328">Glycosyltransferase</keyword>
<reference evidence="7" key="1">
    <citation type="submission" date="2025-08" db="UniProtKB">
        <authorList>
            <consortium name="RefSeq"/>
        </authorList>
    </citation>
    <scope>IDENTIFICATION</scope>
    <source>
        <tissue evidence="7">Whole body</tissue>
    </source>
</reference>
<keyword evidence="5" id="KW-0732">Signal</keyword>
<dbReference type="PROSITE" id="PS00375">
    <property type="entry name" value="UDPGT"/>
    <property type="match status" value="1"/>
</dbReference>
<dbReference type="GO" id="GO:0016020">
    <property type="term" value="C:membrane"/>
    <property type="evidence" value="ECO:0007669"/>
    <property type="project" value="UniProtKB-SubCell"/>
</dbReference>
<comment type="similarity">
    <text evidence="1 4">Belongs to the UDP-glycosyltransferase family.</text>
</comment>
<evidence type="ECO:0000313" key="7">
    <source>
        <dbReference type="RefSeq" id="XP_026497758.2"/>
    </source>
</evidence>
<dbReference type="EC" id="2.4.1.17" evidence="5"/>
<keyword evidence="3 4" id="KW-0808">Transferase</keyword>
<evidence type="ECO:0000256" key="5">
    <source>
        <dbReference type="RuleBase" id="RU362059"/>
    </source>
</evidence>
<evidence type="ECO:0000256" key="2">
    <source>
        <dbReference type="ARBA" id="ARBA00022676"/>
    </source>
</evidence>
<feature type="transmembrane region" description="Helical" evidence="5">
    <location>
        <begin position="480"/>
        <end position="510"/>
    </location>
</feature>
<keyword evidence="5" id="KW-0812">Transmembrane</keyword>
<protein>
    <recommendedName>
        <fullName evidence="5">UDP-glucuronosyltransferase</fullName>
        <ecNumber evidence="5">2.4.1.17</ecNumber>
    </recommendedName>
</protein>
<dbReference type="CDD" id="cd03784">
    <property type="entry name" value="GT1_Gtf-like"/>
    <property type="match status" value="1"/>
</dbReference>
<sequence>MSWVWGTVIALSVFATTEIESARILAYFPTPSISHQVVFRHITKELARRGHEVTVVTTDPIPKEQEPENMTQLDVHDVSYKHWEELFLMHKGKKQDILHQVNVLFEKLATVVKIQMETPNVRNFLKNKDSKYFDLLLLEAMNRPLIGIAHLFDAPIIHISSLGAVPHQYKNFGAPMHPLIYPTPGSFRSYNLTLWEKGFELIKYLILESTISNALDFDIMIMKKTFGDDVPTIEELAKRIQMLFLNEHPIWAENHPVPPSMIFIGGIHQSEVKELPKDLKNQLDHSEHGVIYVSFGTNVKPSLLPPEKIQIMTKVFSQLKYDVLWKWNNDELPPLSNNTKISKWFPQSDLLKHPNVKLFITQGGLQSTDETINAAVPVIGIPMLGDQWYNVEKFIHHKIGLQLDITTLTEKELKDAITTVIEDKSYKNNIIRLRTLMREFPVKPLDNAIWWIEHVLKYGGEHLQSPAVRMSWTEYYEINLVLIVLAILVVILVLLSYVLRFVLSIAYNIYITDKKLKSF</sequence>
<dbReference type="SUPFAM" id="SSF53756">
    <property type="entry name" value="UDP-Glycosyltransferase/glycogen phosphorylase"/>
    <property type="match status" value="1"/>
</dbReference>